<evidence type="ECO:0000313" key="3">
    <source>
        <dbReference type="Proteomes" id="UP001565927"/>
    </source>
</evidence>
<sequence length="130" mass="13335">MTESTHRTTGELVDELTSDTAALVRAEVRRGQQELWSKAREASRAAALLGGGAVLGALAAGTSAAAVVRLLDRFLPPTTAAVTGTLVFAGTAAALVSAGTAELRRVGPLWPEETVASLREDVRAARPATG</sequence>
<dbReference type="EMBL" id="JBGFTU010000001">
    <property type="protein sequence ID" value="MEZ0163332.1"/>
    <property type="molecule type" value="Genomic_DNA"/>
</dbReference>
<feature type="transmembrane region" description="Helical" evidence="1">
    <location>
        <begin position="74"/>
        <end position="96"/>
    </location>
</feature>
<dbReference type="Proteomes" id="UP001565927">
    <property type="component" value="Unassembled WGS sequence"/>
</dbReference>
<organism evidence="2 3">
    <name type="scientific">Kineococcus halophytocola</name>
    <dbReference type="NCBI Taxonomy" id="3234027"/>
    <lineage>
        <taxon>Bacteria</taxon>
        <taxon>Bacillati</taxon>
        <taxon>Actinomycetota</taxon>
        <taxon>Actinomycetes</taxon>
        <taxon>Kineosporiales</taxon>
        <taxon>Kineosporiaceae</taxon>
        <taxon>Kineococcus</taxon>
    </lineage>
</organism>
<proteinExistence type="predicted"/>
<accession>A0ABV4GVL2</accession>
<keyword evidence="1" id="KW-1133">Transmembrane helix</keyword>
<dbReference type="Pfam" id="PF07332">
    <property type="entry name" value="Phage_holin_3_6"/>
    <property type="match status" value="1"/>
</dbReference>
<dbReference type="InterPro" id="IPR009937">
    <property type="entry name" value="Phage_holin_3_6"/>
</dbReference>
<keyword evidence="1" id="KW-0472">Membrane</keyword>
<comment type="caution">
    <text evidence="2">The sequence shown here is derived from an EMBL/GenBank/DDBJ whole genome shotgun (WGS) entry which is preliminary data.</text>
</comment>
<protein>
    <submittedName>
        <fullName evidence="2">Phage holin family protein</fullName>
    </submittedName>
</protein>
<reference evidence="2 3" key="1">
    <citation type="submission" date="2024-07" db="EMBL/GenBank/DDBJ databases">
        <authorList>
            <person name="Thanompreechachai J."/>
            <person name="Duangmal K."/>
        </authorList>
    </citation>
    <scope>NUCLEOTIDE SEQUENCE [LARGE SCALE GENOMIC DNA]</scope>
    <source>
        <strain evidence="2 3">LSe6-4</strain>
    </source>
</reference>
<evidence type="ECO:0000313" key="2">
    <source>
        <dbReference type="EMBL" id="MEZ0163332.1"/>
    </source>
</evidence>
<dbReference type="RefSeq" id="WP_370439583.1">
    <property type="nucleotide sequence ID" value="NZ_JBGFTU010000001.1"/>
</dbReference>
<feature type="transmembrane region" description="Helical" evidence="1">
    <location>
        <begin position="45"/>
        <end position="68"/>
    </location>
</feature>
<evidence type="ECO:0000256" key="1">
    <source>
        <dbReference type="SAM" id="Phobius"/>
    </source>
</evidence>
<keyword evidence="3" id="KW-1185">Reference proteome</keyword>
<keyword evidence="1" id="KW-0812">Transmembrane</keyword>
<name>A0ABV4GVL2_9ACTN</name>
<gene>
    <name evidence="2" type="ORF">AB2L27_00985</name>
</gene>